<accession>A0A8C7SJ99</accession>
<evidence type="ECO:0000259" key="14">
    <source>
        <dbReference type="PROSITE" id="PS50175"/>
    </source>
</evidence>
<dbReference type="InterPro" id="IPR018061">
    <property type="entry name" value="Retropepsins"/>
</dbReference>
<dbReference type="Gene3D" id="2.30.30.850">
    <property type="match status" value="1"/>
</dbReference>
<dbReference type="GO" id="GO:0006508">
    <property type="term" value="P:proteolysis"/>
    <property type="evidence" value="ECO:0007669"/>
    <property type="project" value="InterPro"/>
</dbReference>
<evidence type="ECO:0000256" key="4">
    <source>
        <dbReference type="ARBA" id="ARBA00022679"/>
    </source>
</evidence>
<dbReference type="InterPro" id="IPR001584">
    <property type="entry name" value="Integrase_cat-core"/>
</dbReference>
<evidence type="ECO:0000313" key="18">
    <source>
        <dbReference type="Ensembl" id="ENSOMYP00000069653.2"/>
    </source>
</evidence>
<reference evidence="18" key="3">
    <citation type="submission" date="2025-09" db="UniProtKB">
        <authorList>
            <consortium name="Ensembl"/>
        </authorList>
    </citation>
    <scope>IDENTIFICATION</scope>
</reference>
<evidence type="ECO:0000256" key="11">
    <source>
        <dbReference type="ARBA" id="ARBA00023172"/>
    </source>
</evidence>
<keyword evidence="9" id="KW-0694">RNA-binding</keyword>
<dbReference type="Gene3D" id="3.10.20.370">
    <property type="match status" value="1"/>
</dbReference>
<dbReference type="GO" id="GO:0003723">
    <property type="term" value="F:RNA binding"/>
    <property type="evidence" value="ECO:0007669"/>
    <property type="project" value="UniProtKB-KW"/>
</dbReference>
<dbReference type="Gene3D" id="3.30.420.10">
    <property type="entry name" value="Ribonuclease H-like superfamily/Ribonuclease H"/>
    <property type="match status" value="2"/>
</dbReference>
<keyword evidence="19" id="KW-1185">Reference proteome</keyword>
<evidence type="ECO:0000256" key="3">
    <source>
        <dbReference type="ARBA" id="ARBA00018735"/>
    </source>
</evidence>
<dbReference type="InterPro" id="IPR021109">
    <property type="entry name" value="Peptidase_aspartic_dom_sf"/>
</dbReference>
<dbReference type="GO" id="GO:0006310">
    <property type="term" value="P:DNA recombination"/>
    <property type="evidence" value="ECO:0007669"/>
    <property type="project" value="UniProtKB-KW"/>
</dbReference>
<evidence type="ECO:0000256" key="9">
    <source>
        <dbReference type="ARBA" id="ARBA00022884"/>
    </source>
</evidence>
<dbReference type="PANTHER" id="PTHR37984">
    <property type="entry name" value="PROTEIN CBG26694"/>
    <property type="match status" value="1"/>
</dbReference>
<keyword evidence="8" id="KW-0378">Hydrolase</keyword>
<evidence type="ECO:0000256" key="1">
    <source>
        <dbReference type="ARBA" id="ARBA00010879"/>
    </source>
</evidence>
<dbReference type="Gene3D" id="3.30.70.270">
    <property type="match status" value="2"/>
</dbReference>
<evidence type="ECO:0000256" key="13">
    <source>
        <dbReference type="SAM" id="MobiDB-lite"/>
    </source>
</evidence>
<evidence type="ECO:0000256" key="12">
    <source>
        <dbReference type="ARBA" id="ARBA00023268"/>
    </source>
</evidence>
<keyword evidence="6" id="KW-0540">Nuclease</keyword>
<feature type="domain" description="Reverse transcriptase" evidence="15">
    <location>
        <begin position="350"/>
        <end position="532"/>
    </location>
</feature>
<feature type="domain" description="Integrase catalytic" evidence="17">
    <location>
        <begin position="1066"/>
        <end position="1232"/>
    </location>
</feature>
<dbReference type="EC" id="3.1.26.4" evidence="2"/>
<dbReference type="Gene3D" id="1.10.340.70">
    <property type="match status" value="1"/>
</dbReference>
<keyword evidence="7" id="KW-0255">Endonuclease</keyword>
<sequence>MMIDTGATYTCVSPHYASHLPMSGKYAKTIGFSGNTQLIPMTAPVRLTADGKSATIPILVSDQTPINLLGRDALCKMGLQIKCSPDGVILERTGLQLPVIGAEGTANVYWLGGIESDVDRTIRKWGKFIQAQIPKAVRAKSEYHCTMQFDPHQDPLLEQLWVMGAHGQKAPIMSQYIIIGKQGAAMNVMDGDGSEFVQKWFNVSDSVPHITLLVNQGYTSKDLGPMMREVKKKKWDKTDNPLIFHSKDKSFIKIVTTTMLIGDPREIEVSAGQQVVLGEGLGLISELREEMEKIIPTKVWSQHDTDVGLVKSASPVCVKIKPDAKLPWKAQYPMKPEAEEGIRSTIEGLIRAGVLIEMPSCCNTPLLPVLKADGKRRRLVHDLRAVNDIAQDCPAEVPNPHTLLTNVPPDAKYFTVIDLCGAFFSIPLAEECRHLFAFRYGGKTLSYTRTPQGFKHSPHLFNQILRADLEELMLDGTLIQYVDDLLICASTLEQCHSDSLKVLQRLAEGGHKVSRTKLQYCQPQVEYLGRTIAHGTKAIAPGQLEGISKAPLPQTVAQMMTFLGMTGFSSDWIEEYVVKTAPLREIMKEAGQLNLRAKLDWNTDALVAFETLKKEMQTAPALATPDYTKPFLLYVANRCDNYAAAVLMQESCSGRKKQPIAYYSSKLDPVAQGYPPCYQGLAALHYAYDKASTITMGYPVVISTHHKIVELIEQGKFVLTNARTMDYMSLLTYPDVLIKRCSTVNPAERVPFDFEGEAHDCVAEALTFTKLRPDLESIPLIDHEGDNLESYFVDGSCFKDYTGNHAGFAVVKHKGKTFTEEILEHCPQPCSAQLAELQALTAACVLGRGKTVNIYTDSAYAHGVCHLFGAVWKQRGFKKSDGTPIQHHAQIVKLMTALMYPRKLAIIKCQAHKKGNDFVIRGNNAADEAAKKASKCVVPILIAPLMDMVAIAPITSPAELIQIQAQAGITEQTTWLQRGASVDRHGIWRTHDGAILATTALLTLLINDAHDVDHCARGEVIRKIKKQGFWSPYLQATVDEILSKCEICAKNNIRKGITTPIGHIPVPEGPFRHIVMDYVDMIKPVRGKRYMLVIIDRFSRWVEAIPSADQGSGTVVKFLSTEVIPRFGIPSEISSDNGSAFIQKVVKTIIQQLRMKQRLGCVYHPQSQGMVERVNGTLKNKITKICRSTGLNWVDALPLALMSCRMETNRNTHLSPHEMLTGRPMPIPMLGGLYKGPSLDILQSELKSYVMYLTKIHKAIYLQEKKTVPEAGPEGPPPVVPGDLVYVRVFRRKWDQPRREGPYEVAAATNTAVQVKGSKTWYHLNHCTRVPTERRIQPYRDEDAEDADSPGRSPEGAGAAETIEAPERNQEKGRPDTSQDTKSAPTNALRRSIRGKETEKKRDKQPKPLPAGPESPEMGGGDMPVTPDNIPVGADLVDGSPLQWDPEVSPEEWEHLFPEMDAFPDGSPARTEEGTTGGESGGETSPGTTGEESGGETSPGTTGEESGGETSPGTTGEESGGEASPRAEGEILQGKTVLQDERNGDFPTIDFSALTWSP</sequence>
<keyword evidence="11" id="KW-0233">DNA recombination</keyword>
<dbReference type="InterPro" id="IPR002156">
    <property type="entry name" value="RNaseH_domain"/>
</dbReference>
<dbReference type="GO" id="GO:0004523">
    <property type="term" value="F:RNA-DNA hybrid ribonuclease activity"/>
    <property type="evidence" value="ECO:0007669"/>
    <property type="project" value="UniProtKB-EC"/>
</dbReference>
<organism evidence="18 19">
    <name type="scientific">Oncorhynchus mykiss</name>
    <name type="common">Rainbow trout</name>
    <name type="synonym">Salmo gairdneri</name>
    <dbReference type="NCBI Taxonomy" id="8022"/>
    <lineage>
        <taxon>Eukaryota</taxon>
        <taxon>Metazoa</taxon>
        <taxon>Chordata</taxon>
        <taxon>Craniata</taxon>
        <taxon>Vertebrata</taxon>
        <taxon>Euteleostomi</taxon>
        <taxon>Actinopterygii</taxon>
        <taxon>Neopterygii</taxon>
        <taxon>Teleostei</taxon>
        <taxon>Protacanthopterygii</taxon>
        <taxon>Salmoniformes</taxon>
        <taxon>Salmonidae</taxon>
        <taxon>Salmoninae</taxon>
        <taxon>Oncorhynchus</taxon>
    </lineage>
</organism>
<dbReference type="PROSITE" id="PS50878">
    <property type="entry name" value="RT_POL"/>
    <property type="match status" value="1"/>
</dbReference>
<dbReference type="GeneTree" id="ENSGT00940000160750"/>
<dbReference type="GO" id="GO:0004190">
    <property type="term" value="F:aspartic-type endopeptidase activity"/>
    <property type="evidence" value="ECO:0007669"/>
    <property type="project" value="InterPro"/>
</dbReference>
<keyword evidence="4" id="KW-0808">Transferase</keyword>
<dbReference type="GO" id="GO:0015074">
    <property type="term" value="P:DNA integration"/>
    <property type="evidence" value="ECO:0007669"/>
    <property type="project" value="InterPro"/>
</dbReference>
<feature type="domain" description="Peptidase A2" evidence="14">
    <location>
        <begin position="1"/>
        <end position="73"/>
    </location>
</feature>
<keyword evidence="12" id="KW-0511">Multifunctional enzyme</keyword>
<evidence type="ECO:0000256" key="8">
    <source>
        <dbReference type="ARBA" id="ARBA00022801"/>
    </source>
</evidence>
<evidence type="ECO:0000256" key="7">
    <source>
        <dbReference type="ARBA" id="ARBA00022759"/>
    </source>
</evidence>
<dbReference type="Pfam" id="PF18697">
    <property type="entry name" value="MLVIN_C"/>
    <property type="match status" value="1"/>
</dbReference>
<feature type="domain" description="RNase H type-1" evidence="16">
    <location>
        <begin position="785"/>
        <end position="935"/>
    </location>
</feature>
<protein>
    <recommendedName>
        <fullName evidence="3">Gag-Pol polyprotein</fullName>
        <ecNumber evidence="2">3.1.26.4</ecNumber>
    </recommendedName>
</protein>
<dbReference type="Ensembl" id="ENSOMYT00000075856.2">
    <property type="protein sequence ID" value="ENSOMYP00000069653.2"/>
    <property type="gene ID" value="ENSOMYG00000032292.2"/>
</dbReference>
<dbReference type="InterPro" id="IPR000477">
    <property type="entry name" value="RT_dom"/>
</dbReference>
<feature type="compositionally biased region" description="Basic and acidic residues" evidence="13">
    <location>
        <begin position="1394"/>
        <end position="1406"/>
    </location>
</feature>
<dbReference type="InterPro" id="IPR043502">
    <property type="entry name" value="DNA/RNA_pol_sf"/>
</dbReference>
<dbReference type="PROSITE" id="PS50175">
    <property type="entry name" value="ASP_PROT_RETROV"/>
    <property type="match status" value="1"/>
</dbReference>
<dbReference type="SUPFAM" id="SSF53098">
    <property type="entry name" value="Ribonuclease H-like"/>
    <property type="match status" value="2"/>
</dbReference>
<dbReference type="Gene3D" id="3.10.10.10">
    <property type="entry name" value="HIV Type 1 Reverse Transcriptase, subunit A, domain 1"/>
    <property type="match status" value="1"/>
</dbReference>
<evidence type="ECO:0000256" key="2">
    <source>
        <dbReference type="ARBA" id="ARBA00012180"/>
    </source>
</evidence>
<dbReference type="Pfam" id="PF00077">
    <property type="entry name" value="RVP"/>
    <property type="match status" value="1"/>
</dbReference>
<proteinExistence type="inferred from homology"/>
<dbReference type="InterPro" id="IPR001995">
    <property type="entry name" value="Peptidase_A2_cat"/>
</dbReference>
<keyword evidence="10" id="KW-0695">RNA-directed DNA polymerase</keyword>
<dbReference type="Pfam" id="PF00075">
    <property type="entry name" value="RNase_H"/>
    <property type="match status" value="1"/>
</dbReference>
<reference evidence="18" key="1">
    <citation type="submission" date="2020-07" db="EMBL/GenBank/DDBJ databases">
        <title>A long reads based de novo assembly of the rainbow trout Arlee double haploid line genome.</title>
        <authorList>
            <person name="Gao G."/>
            <person name="Palti Y."/>
        </authorList>
    </citation>
    <scope>NUCLEOTIDE SEQUENCE [LARGE SCALE GENOMIC DNA]</scope>
</reference>
<dbReference type="InterPro" id="IPR043128">
    <property type="entry name" value="Rev_trsase/Diguanyl_cyclase"/>
</dbReference>
<dbReference type="PROSITE" id="PS50879">
    <property type="entry name" value="RNASE_H_1"/>
    <property type="match status" value="1"/>
</dbReference>
<dbReference type="Pfam" id="PF17919">
    <property type="entry name" value="RT_RNaseH_2"/>
    <property type="match status" value="1"/>
</dbReference>
<dbReference type="InterPro" id="IPR041577">
    <property type="entry name" value="RT_RNaseH_2"/>
</dbReference>
<name>A0A8C7SJ99_ONCMY</name>
<keyword evidence="5" id="KW-0548">Nucleotidyltransferase</keyword>
<reference evidence="18" key="2">
    <citation type="submission" date="2025-08" db="UniProtKB">
        <authorList>
            <consortium name="Ensembl"/>
        </authorList>
    </citation>
    <scope>IDENTIFICATION</scope>
</reference>
<feature type="region of interest" description="Disordered" evidence="13">
    <location>
        <begin position="1333"/>
        <end position="1558"/>
    </location>
</feature>
<dbReference type="GO" id="GO:0003964">
    <property type="term" value="F:RNA-directed DNA polymerase activity"/>
    <property type="evidence" value="ECO:0007669"/>
    <property type="project" value="UniProtKB-KW"/>
</dbReference>
<evidence type="ECO:0000259" key="16">
    <source>
        <dbReference type="PROSITE" id="PS50879"/>
    </source>
</evidence>
<dbReference type="InterPro" id="IPR012337">
    <property type="entry name" value="RNaseH-like_sf"/>
</dbReference>
<evidence type="ECO:0000256" key="6">
    <source>
        <dbReference type="ARBA" id="ARBA00022722"/>
    </source>
</evidence>
<feature type="compositionally biased region" description="Low complexity" evidence="13">
    <location>
        <begin position="1482"/>
        <end position="1517"/>
    </location>
</feature>
<dbReference type="InterPro" id="IPR040643">
    <property type="entry name" value="MLVIN_C"/>
</dbReference>
<evidence type="ECO:0000259" key="17">
    <source>
        <dbReference type="PROSITE" id="PS50994"/>
    </source>
</evidence>
<dbReference type="InterPro" id="IPR036397">
    <property type="entry name" value="RNaseH_sf"/>
</dbReference>
<dbReference type="PROSITE" id="PS50994">
    <property type="entry name" value="INTEGRASE"/>
    <property type="match status" value="1"/>
</dbReference>
<dbReference type="Pfam" id="PF00665">
    <property type="entry name" value="rve"/>
    <property type="match status" value="1"/>
</dbReference>
<dbReference type="SUPFAM" id="SSF50630">
    <property type="entry name" value="Acid proteases"/>
    <property type="match status" value="1"/>
</dbReference>
<dbReference type="SUPFAM" id="SSF56672">
    <property type="entry name" value="DNA/RNA polymerases"/>
    <property type="match status" value="1"/>
</dbReference>
<comment type="similarity">
    <text evidence="1">Belongs to the beta type-B retroviral polymerase family. HERV class-II K(HML-2) pol subfamily.</text>
</comment>
<evidence type="ECO:0000256" key="10">
    <source>
        <dbReference type="ARBA" id="ARBA00022918"/>
    </source>
</evidence>
<evidence type="ECO:0000313" key="19">
    <source>
        <dbReference type="Proteomes" id="UP000694395"/>
    </source>
</evidence>
<dbReference type="Proteomes" id="UP000694395">
    <property type="component" value="Chromosome 25"/>
</dbReference>
<dbReference type="PANTHER" id="PTHR37984:SF5">
    <property type="entry name" value="PROTEIN NYNRIN-LIKE"/>
    <property type="match status" value="1"/>
</dbReference>
<evidence type="ECO:0000259" key="15">
    <source>
        <dbReference type="PROSITE" id="PS50878"/>
    </source>
</evidence>
<evidence type="ECO:0000256" key="5">
    <source>
        <dbReference type="ARBA" id="ARBA00022695"/>
    </source>
</evidence>
<dbReference type="InterPro" id="IPR050951">
    <property type="entry name" value="Retrovirus_Pol_polyprotein"/>
</dbReference>
<dbReference type="Gene3D" id="2.40.70.10">
    <property type="entry name" value="Acid Proteases"/>
    <property type="match status" value="1"/>
</dbReference>
<feature type="compositionally biased region" description="Basic and acidic residues" evidence="13">
    <location>
        <begin position="1365"/>
        <end position="1379"/>
    </location>
</feature>
<dbReference type="Pfam" id="PF00078">
    <property type="entry name" value="RVT_1"/>
    <property type="match status" value="1"/>
</dbReference>